<keyword evidence="1" id="KW-0732">Signal</keyword>
<dbReference type="Proteomes" id="UP001595859">
    <property type="component" value="Unassembled WGS sequence"/>
</dbReference>
<evidence type="ECO:0000313" key="3">
    <source>
        <dbReference type="Proteomes" id="UP001595859"/>
    </source>
</evidence>
<evidence type="ECO:0000313" key="2">
    <source>
        <dbReference type="EMBL" id="MFC4853725.1"/>
    </source>
</evidence>
<comment type="caution">
    <text evidence="2">The sequence shown here is derived from an EMBL/GenBank/DDBJ whole genome shotgun (WGS) entry which is preliminary data.</text>
</comment>
<dbReference type="EMBL" id="JBHSIS010000003">
    <property type="protein sequence ID" value="MFC4853725.1"/>
    <property type="molecule type" value="Genomic_DNA"/>
</dbReference>
<sequence>MVATVAAALMAGVPVAGAEPENGSGVKAEREQGSQMRAAAVPAIPSEYVPVSPVRVLDTRIGGTPVGPGRSVTVDLTARTPAAATSVVLNVTGVSPTLSTFVTVYPAGEARPNASNLNLAARNTRANSVVVALSADRRVTLYNHSGNTHLVADLAGYYTEGTANRYTTMNPRRVLDTRPGTPLGPRGTGVLNVSSFVPAGATAVTFNMTGVGATASTFLTAYPNGQTRPTASNINLAPGEVIPNQVTVPIGTNRSIVLYNHAGNTDVIIDLVGYYSPGGAYKFIAISPERAWDSRQDDGLRPSYFVGLTGWGETTDPVALHAIAGNVTGVNATAPGFVTVWPGGQPRPNASTLNVVPNQVVANAVTVGIGYESDPGIQDRAVNFANNAGYVDVVFDVAGFFVVLN</sequence>
<gene>
    <name evidence="2" type="ORF">ACFPCV_09410</name>
</gene>
<reference evidence="3" key="1">
    <citation type="journal article" date="2019" name="Int. J. Syst. Evol. Microbiol.">
        <title>The Global Catalogue of Microorganisms (GCM) 10K type strain sequencing project: providing services to taxonomists for standard genome sequencing and annotation.</title>
        <authorList>
            <consortium name="The Broad Institute Genomics Platform"/>
            <consortium name="The Broad Institute Genome Sequencing Center for Infectious Disease"/>
            <person name="Wu L."/>
            <person name="Ma J."/>
        </authorList>
    </citation>
    <scope>NUCLEOTIDE SEQUENCE [LARGE SCALE GENOMIC DNA]</scope>
    <source>
        <strain evidence="3">ZS-22-S1</strain>
    </source>
</reference>
<feature type="chain" id="PRO_5047185666" evidence="1">
    <location>
        <begin position="19"/>
        <end position="405"/>
    </location>
</feature>
<keyword evidence="3" id="KW-1185">Reference proteome</keyword>
<evidence type="ECO:0000256" key="1">
    <source>
        <dbReference type="SAM" id="SignalP"/>
    </source>
</evidence>
<proteinExistence type="predicted"/>
<protein>
    <submittedName>
        <fullName evidence="2">Uncharacterized protein</fullName>
    </submittedName>
</protein>
<accession>A0ABV9RWL6</accession>
<name>A0ABV9RWL6_9PSEU</name>
<dbReference type="RefSeq" id="WP_378055657.1">
    <property type="nucleotide sequence ID" value="NZ_JBHSIS010000003.1"/>
</dbReference>
<organism evidence="2 3">
    <name type="scientific">Actinophytocola glycyrrhizae</name>
    <dbReference type="NCBI Taxonomy" id="2044873"/>
    <lineage>
        <taxon>Bacteria</taxon>
        <taxon>Bacillati</taxon>
        <taxon>Actinomycetota</taxon>
        <taxon>Actinomycetes</taxon>
        <taxon>Pseudonocardiales</taxon>
        <taxon>Pseudonocardiaceae</taxon>
    </lineage>
</organism>
<feature type="signal peptide" evidence="1">
    <location>
        <begin position="1"/>
        <end position="18"/>
    </location>
</feature>